<proteinExistence type="predicted"/>
<accession>A0A9X2TFW5</accession>
<dbReference type="AlphaFoldDB" id="A0A9X2TFW5"/>
<name>A0A9X2TFW5_9BACT</name>
<dbReference type="SUPFAM" id="SSF53098">
    <property type="entry name" value="Ribonuclease H-like"/>
    <property type="match status" value="1"/>
</dbReference>
<evidence type="ECO:0000313" key="2">
    <source>
        <dbReference type="Proteomes" id="UP001155057"/>
    </source>
</evidence>
<sequence>MSGSGRIPPPGRRPGSNFEIWFRRKENDDTCKTSPRAKDNEYGPVGLALCQAEDEDDPWLICTDREASYATIRTYSRRMWIEQLFADLEDGGFHLNRSRIYPPERLSRLVMALSWTYVWLLHVGAWMVKRGFRSKVDRTDRRDRSYVELGRRWLQRCLTNQIPLRIGIRPYF</sequence>
<protein>
    <recommendedName>
        <fullName evidence="3">Transposase IS4-like domain-containing protein</fullName>
    </recommendedName>
</protein>
<evidence type="ECO:0008006" key="3">
    <source>
        <dbReference type="Google" id="ProtNLM"/>
    </source>
</evidence>
<reference evidence="1" key="1">
    <citation type="submission" date="2022-08" db="EMBL/GenBank/DDBJ databases">
        <title>Genomic Encyclopedia of Type Strains, Phase V (KMG-V): Genome sequencing to study the core and pangenomes of soil and plant-associated prokaryotes.</title>
        <authorList>
            <person name="Whitman W."/>
        </authorList>
    </citation>
    <scope>NUCLEOTIDE SEQUENCE</scope>
    <source>
        <strain evidence="1">SP3049</strain>
    </source>
</reference>
<gene>
    <name evidence="1" type="ORF">GGP61_002578</name>
</gene>
<dbReference type="EMBL" id="JANUAE010000009">
    <property type="protein sequence ID" value="MCS3710952.1"/>
    <property type="molecule type" value="Genomic_DNA"/>
</dbReference>
<organism evidence="1 2">
    <name type="scientific">Salinibacter ruber</name>
    <dbReference type="NCBI Taxonomy" id="146919"/>
    <lineage>
        <taxon>Bacteria</taxon>
        <taxon>Pseudomonadati</taxon>
        <taxon>Rhodothermota</taxon>
        <taxon>Rhodothermia</taxon>
        <taxon>Rhodothermales</taxon>
        <taxon>Salinibacteraceae</taxon>
        <taxon>Salinibacter</taxon>
    </lineage>
</organism>
<evidence type="ECO:0000313" key="1">
    <source>
        <dbReference type="EMBL" id="MCS3710952.1"/>
    </source>
</evidence>
<dbReference type="Proteomes" id="UP001155057">
    <property type="component" value="Unassembled WGS sequence"/>
</dbReference>
<comment type="caution">
    <text evidence="1">The sequence shown here is derived from an EMBL/GenBank/DDBJ whole genome shotgun (WGS) entry which is preliminary data.</text>
</comment>
<dbReference type="InterPro" id="IPR012337">
    <property type="entry name" value="RNaseH-like_sf"/>
</dbReference>